<accession>S3CKL9</accession>
<dbReference type="AlphaFoldDB" id="S3CKL9"/>
<keyword evidence="2" id="KW-1185">Reference proteome</keyword>
<dbReference type="eggNOG" id="ENOG502SF5T">
    <property type="taxonomic scope" value="Eukaryota"/>
</dbReference>
<dbReference type="EMBL" id="KE148152">
    <property type="protein sequence ID" value="EPE07033.1"/>
    <property type="molecule type" value="Genomic_DNA"/>
</dbReference>
<reference evidence="1 2" key="1">
    <citation type="journal article" date="2013" name="BMC Genomics">
        <title>The genome and transcriptome of the pine saprophyte Ophiostoma piceae, and a comparison with the bark beetle-associated pine pathogen Grosmannia clavigera.</title>
        <authorList>
            <person name="Haridas S."/>
            <person name="Wang Y."/>
            <person name="Lim L."/>
            <person name="Massoumi Alamouti S."/>
            <person name="Jackman S."/>
            <person name="Docking R."/>
            <person name="Robertson G."/>
            <person name="Birol I."/>
            <person name="Bohlmann J."/>
            <person name="Breuil C."/>
        </authorList>
    </citation>
    <scope>NUCLEOTIDE SEQUENCE [LARGE SCALE GENOMIC DNA]</scope>
    <source>
        <strain evidence="1 2">UAMH 11346</strain>
    </source>
</reference>
<sequence length="486" mass="53491">MLPTKPFQSLKGLLPNFNHPLPLNEKSTKKLLDTLTTSFRKNLDREHGWLDETADGASMSKKHREAKALLTGVAGSAATTTTTSSSTSPASSIANSAATVNTSSVTQSAAAAAAQPRPKFNNKISTDIKQTITYRPTDRHMRSILSNPLFSYGLAFDAPVRSDGAKRDPMEIFDWAVARGTMTPKRALGCLLAKQREILESSSTSVKAAMVSSGAGLKVLAWLQSAGLERNFAFISHDRLTTVLVQFLAADPGLEEIVWHWIERLKRGEGPEYVHWKSPAGSATGHSEGAMASLGASHQVAAASSLLHKLLAAKITDATTLDDAYRVMCRGADLFDKQTPAFEGNIFWPWCYLSWESTFKMFKDLDMDTATPRLYETFVSVMDHDNRPSILLERAHLDLRHPTNPTPLPAVQLLADNHLLRDVEASTPMAEPPRGLRPTYRNRIVSLGLDTARHLSSIGESEEAQRIFDRLRDQFGAQFQTLHLQT</sequence>
<organism evidence="1 2">
    <name type="scientific">Ophiostoma piceae (strain UAMH 11346)</name>
    <name type="common">Sap stain fungus</name>
    <dbReference type="NCBI Taxonomy" id="1262450"/>
    <lineage>
        <taxon>Eukaryota</taxon>
        <taxon>Fungi</taxon>
        <taxon>Dikarya</taxon>
        <taxon>Ascomycota</taxon>
        <taxon>Pezizomycotina</taxon>
        <taxon>Sordariomycetes</taxon>
        <taxon>Sordariomycetidae</taxon>
        <taxon>Ophiostomatales</taxon>
        <taxon>Ophiostomataceae</taxon>
        <taxon>Ophiostoma</taxon>
    </lineage>
</organism>
<gene>
    <name evidence="1" type="ORF">F503_03460</name>
</gene>
<dbReference type="HOGENOM" id="CLU_037758_1_0_1"/>
<evidence type="ECO:0000313" key="1">
    <source>
        <dbReference type="EMBL" id="EPE07033.1"/>
    </source>
</evidence>
<name>S3CKL9_OPHP1</name>
<dbReference type="OrthoDB" id="5424391at2759"/>
<dbReference type="Proteomes" id="UP000016923">
    <property type="component" value="Unassembled WGS sequence"/>
</dbReference>
<evidence type="ECO:0000313" key="2">
    <source>
        <dbReference type="Proteomes" id="UP000016923"/>
    </source>
</evidence>
<proteinExistence type="predicted"/>
<dbReference type="VEuPathDB" id="FungiDB:F503_03460"/>
<dbReference type="OMA" id="WIAFLGH"/>
<protein>
    <submittedName>
        <fullName evidence="1">Uncharacterized protein</fullName>
    </submittedName>
</protein>